<feature type="transmembrane region" description="Helical" evidence="1">
    <location>
        <begin position="32"/>
        <end position="51"/>
    </location>
</feature>
<keyword evidence="1" id="KW-0812">Transmembrane</keyword>
<feature type="transmembrane region" description="Helical" evidence="1">
    <location>
        <begin position="103"/>
        <end position="131"/>
    </location>
</feature>
<feature type="transmembrane region" description="Helical" evidence="1">
    <location>
        <begin position="143"/>
        <end position="166"/>
    </location>
</feature>
<feature type="transmembrane region" description="Helical" evidence="1">
    <location>
        <begin position="257"/>
        <end position="275"/>
    </location>
</feature>
<protein>
    <submittedName>
        <fullName evidence="3">Unannotated protein</fullName>
    </submittedName>
</protein>
<organism evidence="3">
    <name type="scientific">freshwater metagenome</name>
    <dbReference type="NCBI Taxonomy" id="449393"/>
    <lineage>
        <taxon>unclassified sequences</taxon>
        <taxon>metagenomes</taxon>
        <taxon>ecological metagenomes</taxon>
    </lineage>
</organism>
<feature type="transmembrane region" description="Helical" evidence="1">
    <location>
        <begin position="63"/>
        <end position="83"/>
    </location>
</feature>
<evidence type="ECO:0000313" key="3">
    <source>
        <dbReference type="EMBL" id="CAB5022963.1"/>
    </source>
</evidence>
<accession>A0A6J7R336</accession>
<dbReference type="InterPro" id="IPR037185">
    <property type="entry name" value="EmrE-like"/>
</dbReference>
<dbReference type="GO" id="GO:0016020">
    <property type="term" value="C:membrane"/>
    <property type="evidence" value="ECO:0007669"/>
    <property type="project" value="InterPro"/>
</dbReference>
<evidence type="ECO:0000259" key="2">
    <source>
        <dbReference type="Pfam" id="PF00892"/>
    </source>
</evidence>
<feature type="transmembrane region" description="Helical" evidence="1">
    <location>
        <begin position="178"/>
        <end position="198"/>
    </location>
</feature>
<gene>
    <name evidence="3" type="ORF">UFOPK4114_00950</name>
</gene>
<dbReference type="AlphaFoldDB" id="A0A6J7R336"/>
<dbReference type="Pfam" id="PF00892">
    <property type="entry name" value="EamA"/>
    <property type="match status" value="2"/>
</dbReference>
<proteinExistence type="predicted"/>
<keyword evidence="1" id="KW-1133">Transmembrane helix</keyword>
<feature type="domain" description="EamA" evidence="2">
    <location>
        <begin position="145"/>
        <end position="273"/>
    </location>
</feature>
<dbReference type="EMBL" id="CAFBPP010000063">
    <property type="protein sequence ID" value="CAB5022963.1"/>
    <property type="molecule type" value="Genomic_DNA"/>
</dbReference>
<keyword evidence="1" id="KW-0472">Membrane</keyword>
<feature type="transmembrane region" description="Helical" evidence="1">
    <location>
        <begin position="205"/>
        <end position="223"/>
    </location>
</feature>
<reference evidence="3" key="1">
    <citation type="submission" date="2020-05" db="EMBL/GenBank/DDBJ databases">
        <authorList>
            <person name="Chiriac C."/>
            <person name="Salcher M."/>
            <person name="Ghai R."/>
            <person name="Kavagutti S V."/>
        </authorList>
    </citation>
    <scope>NUCLEOTIDE SEQUENCE</scope>
</reference>
<evidence type="ECO:0000256" key="1">
    <source>
        <dbReference type="SAM" id="Phobius"/>
    </source>
</evidence>
<name>A0A6J7R336_9ZZZZ</name>
<dbReference type="InterPro" id="IPR000620">
    <property type="entry name" value="EamA_dom"/>
</dbReference>
<feature type="transmembrane region" description="Helical" evidence="1">
    <location>
        <begin position="229"/>
        <end position="250"/>
    </location>
</feature>
<feature type="domain" description="EamA" evidence="2">
    <location>
        <begin position="3"/>
        <end position="131"/>
    </location>
</feature>
<dbReference type="SUPFAM" id="SSF103481">
    <property type="entry name" value="Multidrug resistance efflux transporter EmrE"/>
    <property type="match status" value="1"/>
</dbReference>
<sequence>MSLILAIAAALSFAIGTFLTKGVALKISIYRAIGPLFILNALFVFPLIPFGPHWIIWSGPIPYLHILGALGSGIVAGIIFTMVSRSTASVVSVGQAITPAVVLLAGPIALGTSIVPVQVLAIVVLVFATLFPLRKSLVGVGSFTTIFLMITIGVLSGLVTVAVVLLNKEGVGTTETFIVRQLLAGFTFMAIFPPIGLHWRDFMQLVRRSFFMSVGWLASIYAIRQGSPVVVQSVMATIPLWVILIEVIAYKKRPSRPVVFSAIAIAIGIYVLALTS</sequence>